<sequence>MLTRMTASRAASGRPASSTRPPWPMPSGTRPPMSPVCERTGKAPSTRSTQTASKPLRTNRKMVSFSMPDKRSKAGRYNERRLDWCVPAAAASEKNATLSW</sequence>
<reference evidence="2 3" key="1">
    <citation type="journal article" date="2020" name="Microb. Genom.">
        <title>Genetic diversity of clinical and environmental Mucorales isolates obtained from an investigation of mucormycosis cases among solid organ transplant recipients.</title>
        <authorList>
            <person name="Nguyen M.H."/>
            <person name="Kaul D."/>
            <person name="Muto C."/>
            <person name="Cheng S.J."/>
            <person name="Richter R.A."/>
            <person name="Bruno V.M."/>
            <person name="Liu G."/>
            <person name="Beyhan S."/>
            <person name="Sundermann A.J."/>
            <person name="Mounaud S."/>
            <person name="Pasculle A.W."/>
            <person name="Nierman W.C."/>
            <person name="Driscoll E."/>
            <person name="Cumbie R."/>
            <person name="Clancy C.J."/>
            <person name="Dupont C.L."/>
        </authorList>
    </citation>
    <scope>NUCLEOTIDE SEQUENCE [LARGE SCALE GENOMIC DNA]</scope>
    <source>
        <strain evidence="2 3">GL24</strain>
    </source>
</reference>
<dbReference type="Proteomes" id="UP000740926">
    <property type="component" value="Unassembled WGS sequence"/>
</dbReference>
<protein>
    <submittedName>
        <fullName evidence="2">Uncharacterized protein</fullName>
    </submittedName>
</protein>
<feature type="compositionally biased region" description="Low complexity" evidence="1">
    <location>
        <begin position="1"/>
        <end position="20"/>
    </location>
</feature>
<evidence type="ECO:0000313" key="2">
    <source>
        <dbReference type="EMBL" id="KAG1531481.1"/>
    </source>
</evidence>
<dbReference type="EMBL" id="JAANIU010010830">
    <property type="protein sequence ID" value="KAG1531481.1"/>
    <property type="molecule type" value="Genomic_DNA"/>
</dbReference>
<feature type="compositionally biased region" description="Polar residues" evidence="1">
    <location>
        <begin position="43"/>
        <end position="53"/>
    </location>
</feature>
<organism evidence="2 3">
    <name type="scientific">Rhizopus delemar</name>
    <dbReference type="NCBI Taxonomy" id="936053"/>
    <lineage>
        <taxon>Eukaryota</taxon>
        <taxon>Fungi</taxon>
        <taxon>Fungi incertae sedis</taxon>
        <taxon>Mucoromycota</taxon>
        <taxon>Mucoromycotina</taxon>
        <taxon>Mucoromycetes</taxon>
        <taxon>Mucorales</taxon>
        <taxon>Mucorineae</taxon>
        <taxon>Rhizopodaceae</taxon>
        <taxon>Rhizopus</taxon>
    </lineage>
</organism>
<proteinExistence type="predicted"/>
<name>A0A9P6XSU3_9FUNG</name>
<feature type="region of interest" description="Disordered" evidence="1">
    <location>
        <begin position="1"/>
        <end position="76"/>
    </location>
</feature>
<gene>
    <name evidence="2" type="ORF">G6F50_016670</name>
</gene>
<dbReference type="AlphaFoldDB" id="A0A9P6XSU3"/>
<comment type="caution">
    <text evidence="2">The sequence shown here is derived from an EMBL/GenBank/DDBJ whole genome shotgun (WGS) entry which is preliminary data.</text>
</comment>
<accession>A0A9P6XSU3</accession>
<keyword evidence="3" id="KW-1185">Reference proteome</keyword>
<evidence type="ECO:0000313" key="3">
    <source>
        <dbReference type="Proteomes" id="UP000740926"/>
    </source>
</evidence>
<evidence type="ECO:0000256" key="1">
    <source>
        <dbReference type="SAM" id="MobiDB-lite"/>
    </source>
</evidence>